<protein>
    <submittedName>
        <fullName evidence="2">Uncharacterized protein</fullName>
    </submittedName>
</protein>
<dbReference type="OrthoDB" id="4343623at2759"/>
<accession>A0A0F7TKD6</accession>
<feature type="region of interest" description="Disordered" evidence="1">
    <location>
        <begin position="83"/>
        <end position="109"/>
    </location>
</feature>
<dbReference type="EMBL" id="CDHK01000002">
    <property type="protein sequence ID" value="CEJ55453.1"/>
    <property type="molecule type" value="Genomic_DNA"/>
</dbReference>
<reference evidence="3" key="1">
    <citation type="journal article" date="2015" name="Genome Announc.">
        <title>Draft genome sequence of the fungus Penicillium brasilianum MG11.</title>
        <authorList>
            <person name="Horn F."/>
            <person name="Linde J."/>
            <person name="Mattern D.J."/>
            <person name="Walther G."/>
            <person name="Guthke R."/>
            <person name="Brakhage A.A."/>
            <person name="Valiante V."/>
        </authorList>
    </citation>
    <scope>NUCLEOTIDE SEQUENCE [LARGE SCALE GENOMIC DNA]</scope>
    <source>
        <strain evidence="3">MG11</strain>
    </source>
</reference>
<feature type="compositionally biased region" description="Basic and acidic residues" evidence="1">
    <location>
        <begin position="93"/>
        <end position="109"/>
    </location>
</feature>
<evidence type="ECO:0000256" key="1">
    <source>
        <dbReference type="SAM" id="MobiDB-lite"/>
    </source>
</evidence>
<name>A0A0F7TKD6_PENBI</name>
<keyword evidence="3" id="KW-1185">Reference proteome</keyword>
<feature type="region of interest" description="Disordered" evidence="1">
    <location>
        <begin position="1"/>
        <end position="21"/>
    </location>
</feature>
<organism evidence="2 3">
    <name type="scientific">Penicillium brasilianum</name>
    <dbReference type="NCBI Taxonomy" id="104259"/>
    <lineage>
        <taxon>Eukaryota</taxon>
        <taxon>Fungi</taxon>
        <taxon>Dikarya</taxon>
        <taxon>Ascomycota</taxon>
        <taxon>Pezizomycotina</taxon>
        <taxon>Eurotiomycetes</taxon>
        <taxon>Eurotiomycetidae</taxon>
        <taxon>Eurotiales</taxon>
        <taxon>Aspergillaceae</taxon>
        <taxon>Penicillium</taxon>
    </lineage>
</organism>
<feature type="compositionally biased region" description="Polar residues" evidence="1">
    <location>
        <begin position="1"/>
        <end position="11"/>
    </location>
</feature>
<dbReference type="Proteomes" id="UP000042958">
    <property type="component" value="Unassembled WGS sequence"/>
</dbReference>
<evidence type="ECO:0000313" key="3">
    <source>
        <dbReference type="Proteomes" id="UP000042958"/>
    </source>
</evidence>
<dbReference type="AlphaFoldDB" id="A0A0F7TKD6"/>
<evidence type="ECO:0000313" key="2">
    <source>
        <dbReference type="EMBL" id="CEJ55453.1"/>
    </source>
</evidence>
<gene>
    <name evidence="2" type="ORF">PMG11_01711</name>
</gene>
<proteinExistence type="predicted"/>
<sequence>MGDLNTSVSTDSPRDSKDEGILAGVQQQINSVTGGASITEIQQNITTVAGEKAHALKDTVVNDIVPTASEALQSAQESIRTLTEKATNGNDAQEEKETDPSHPDHQKIDELDEETICDFLRDKHRSTQLPPSTN</sequence>